<dbReference type="EMBL" id="BARS01040987">
    <property type="protein sequence ID" value="GAG41043.1"/>
    <property type="molecule type" value="Genomic_DNA"/>
</dbReference>
<sequence length="33" mass="4029">KTIRKKAMIKRKRIEKTEEDFKTDQNKYCVVSL</sequence>
<feature type="non-terminal residue" evidence="1">
    <location>
        <position position="1"/>
    </location>
</feature>
<accession>X0XWW6</accession>
<name>X0XWW6_9ZZZZ</name>
<gene>
    <name evidence="1" type="ORF">S01H1_62407</name>
</gene>
<comment type="caution">
    <text evidence="1">The sequence shown here is derived from an EMBL/GenBank/DDBJ whole genome shotgun (WGS) entry which is preliminary data.</text>
</comment>
<reference evidence="1" key="1">
    <citation type="journal article" date="2014" name="Front. Microbiol.">
        <title>High frequency of phylogenetically diverse reductive dehalogenase-homologous genes in deep subseafloor sedimentary metagenomes.</title>
        <authorList>
            <person name="Kawai M."/>
            <person name="Futagami T."/>
            <person name="Toyoda A."/>
            <person name="Takaki Y."/>
            <person name="Nishi S."/>
            <person name="Hori S."/>
            <person name="Arai W."/>
            <person name="Tsubouchi T."/>
            <person name="Morono Y."/>
            <person name="Uchiyama I."/>
            <person name="Ito T."/>
            <person name="Fujiyama A."/>
            <person name="Inagaki F."/>
            <person name="Takami H."/>
        </authorList>
    </citation>
    <scope>NUCLEOTIDE SEQUENCE</scope>
    <source>
        <strain evidence="1">Expedition CK06-06</strain>
    </source>
</reference>
<organism evidence="1">
    <name type="scientific">marine sediment metagenome</name>
    <dbReference type="NCBI Taxonomy" id="412755"/>
    <lineage>
        <taxon>unclassified sequences</taxon>
        <taxon>metagenomes</taxon>
        <taxon>ecological metagenomes</taxon>
    </lineage>
</organism>
<proteinExistence type="predicted"/>
<protein>
    <submittedName>
        <fullName evidence="1">Uncharacterized protein</fullName>
    </submittedName>
</protein>
<dbReference type="AlphaFoldDB" id="X0XWW6"/>
<evidence type="ECO:0000313" key="1">
    <source>
        <dbReference type="EMBL" id="GAG41043.1"/>
    </source>
</evidence>